<organism evidence="1 2">
    <name type="scientific">Paxillus rubicundulus Ve08.2h10</name>
    <dbReference type="NCBI Taxonomy" id="930991"/>
    <lineage>
        <taxon>Eukaryota</taxon>
        <taxon>Fungi</taxon>
        <taxon>Dikarya</taxon>
        <taxon>Basidiomycota</taxon>
        <taxon>Agaricomycotina</taxon>
        <taxon>Agaricomycetes</taxon>
        <taxon>Agaricomycetidae</taxon>
        <taxon>Boletales</taxon>
        <taxon>Paxilineae</taxon>
        <taxon>Paxillaceae</taxon>
        <taxon>Paxillus</taxon>
    </lineage>
</organism>
<dbReference type="AlphaFoldDB" id="A0A0D0BQD0"/>
<accession>A0A0D0BQD0</accession>
<dbReference type="HOGENOM" id="CLU_1235380_0_0_1"/>
<keyword evidence="2" id="KW-1185">Reference proteome</keyword>
<gene>
    <name evidence="1" type="ORF">PAXRUDRAFT_29227</name>
</gene>
<name>A0A0D0BQD0_9AGAM</name>
<dbReference type="EMBL" id="KN829462">
    <property type="protein sequence ID" value="KIK73742.1"/>
    <property type="molecule type" value="Genomic_DNA"/>
</dbReference>
<evidence type="ECO:0000313" key="1">
    <source>
        <dbReference type="EMBL" id="KIK73742.1"/>
    </source>
</evidence>
<dbReference type="Proteomes" id="UP000054538">
    <property type="component" value="Unassembled WGS sequence"/>
</dbReference>
<evidence type="ECO:0000313" key="2">
    <source>
        <dbReference type="Proteomes" id="UP000054538"/>
    </source>
</evidence>
<reference evidence="2" key="2">
    <citation type="submission" date="2015-01" db="EMBL/GenBank/DDBJ databases">
        <title>Evolutionary Origins and Diversification of the Mycorrhizal Mutualists.</title>
        <authorList>
            <consortium name="DOE Joint Genome Institute"/>
            <consortium name="Mycorrhizal Genomics Consortium"/>
            <person name="Kohler A."/>
            <person name="Kuo A."/>
            <person name="Nagy L.G."/>
            <person name="Floudas D."/>
            <person name="Copeland A."/>
            <person name="Barry K.W."/>
            <person name="Cichocki N."/>
            <person name="Veneault-Fourrey C."/>
            <person name="LaButti K."/>
            <person name="Lindquist E.A."/>
            <person name="Lipzen A."/>
            <person name="Lundell T."/>
            <person name="Morin E."/>
            <person name="Murat C."/>
            <person name="Riley R."/>
            <person name="Ohm R."/>
            <person name="Sun H."/>
            <person name="Tunlid A."/>
            <person name="Henrissat B."/>
            <person name="Grigoriev I.V."/>
            <person name="Hibbett D.S."/>
            <person name="Martin F."/>
        </authorList>
    </citation>
    <scope>NUCLEOTIDE SEQUENCE [LARGE SCALE GENOMIC DNA]</scope>
    <source>
        <strain evidence="2">Ve08.2h10</strain>
    </source>
</reference>
<dbReference type="OrthoDB" id="2671486at2759"/>
<proteinExistence type="predicted"/>
<reference evidence="1 2" key="1">
    <citation type="submission" date="2014-04" db="EMBL/GenBank/DDBJ databases">
        <authorList>
            <consortium name="DOE Joint Genome Institute"/>
            <person name="Kuo A."/>
            <person name="Kohler A."/>
            <person name="Jargeat P."/>
            <person name="Nagy L.G."/>
            <person name="Floudas D."/>
            <person name="Copeland A."/>
            <person name="Barry K.W."/>
            <person name="Cichocki N."/>
            <person name="Veneault-Fourrey C."/>
            <person name="LaButti K."/>
            <person name="Lindquist E.A."/>
            <person name="Lipzen A."/>
            <person name="Lundell T."/>
            <person name="Morin E."/>
            <person name="Murat C."/>
            <person name="Sun H."/>
            <person name="Tunlid A."/>
            <person name="Henrissat B."/>
            <person name="Grigoriev I.V."/>
            <person name="Hibbett D.S."/>
            <person name="Martin F."/>
            <person name="Nordberg H.P."/>
            <person name="Cantor M.N."/>
            <person name="Hua S.X."/>
        </authorList>
    </citation>
    <scope>NUCLEOTIDE SEQUENCE [LARGE SCALE GENOMIC DNA]</scope>
    <source>
        <strain evidence="1 2">Ve08.2h10</strain>
    </source>
</reference>
<sequence>MPHQFPAAQASQVPLLPQTTLILTMFQACFDIPCDGILLDPIAKPGPSADLLMEVLDEGEEENNEADQWIPEDDLQFRPNEALFEDDNSATLSEDGDEALLPSALSEHPSLLNAYVNVFLSVAYKGATHSVAQDMLTMTYLTIKSCFPGGVPPEMILTTWRGHYTLLKGDLVLTLTGLLPITSSAQPAGRCTILQNSRPSPQYSALLPSLKTQYFTQNEPPLVA</sequence>
<protein>
    <submittedName>
        <fullName evidence="1">Unplaced genomic scaffold scaffold_4640, whole genome shotgun sequence</fullName>
    </submittedName>
</protein>
<dbReference type="InParanoid" id="A0A0D0BQD0"/>